<dbReference type="AlphaFoldDB" id="R0GWF5"/>
<reference evidence="3" key="1">
    <citation type="journal article" date="2013" name="Nat. Genet.">
        <title>The Capsella rubella genome and the genomic consequences of rapid mating system evolution.</title>
        <authorList>
            <person name="Slotte T."/>
            <person name="Hazzouri K.M."/>
            <person name="Agren J.A."/>
            <person name="Koenig D."/>
            <person name="Maumus F."/>
            <person name="Guo Y.L."/>
            <person name="Steige K."/>
            <person name="Platts A.E."/>
            <person name="Escobar J.S."/>
            <person name="Newman L.K."/>
            <person name="Wang W."/>
            <person name="Mandakova T."/>
            <person name="Vello E."/>
            <person name="Smith L.M."/>
            <person name="Henz S.R."/>
            <person name="Steffen J."/>
            <person name="Takuno S."/>
            <person name="Brandvain Y."/>
            <person name="Coop G."/>
            <person name="Andolfatto P."/>
            <person name="Hu T.T."/>
            <person name="Blanchette M."/>
            <person name="Clark R.M."/>
            <person name="Quesneville H."/>
            <person name="Nordborg M."/>
            <person name="Gaut B.S."/>
            <person name="Lysak M.A."/>
            <person name="Jenkins J."/>
            <person name="Grimwood J."/>
            <person name="Chapman J."/>
            <person name="Prochnik S."/>
            <person name="Shu S."/>
            <person name="Rokhsar D."/>
            <person name="Schmutz J."/>
            <person name="Weigel D."/>
            <person name="Wright S.I."/>
        </authorList>
    </citation>
    <scope>NUCLEOTIDE SEQUENCE [LARGE SCALE GENOMIC DNA]</scope>
    <source>
        <strain evidence="3">cv. Monte Gargano</strain>
    </source>
</reference>
<dbReference type="Proteomes" id="UP000029121">
    <property type="component" value="Unassembled WGS sequence"/>
</dbReference>
<evidence type="ECO:0000256" key="1">
    <source>
        <dbReference type="SAM" id="MobiDB-lite"/>
    </source>
</evidence>
<feature type="compositionally biased region" description="Polar residues" evidence="1">
    <location>
        <begin position="284"/>
        <end position="295"/>
    </location>
</feature>
<evidence type="ECO:0000313" key="2">
    <source>
        <dbReference type="EMBL" id="EOA21249.1"/>
    </source>
</evidence>
<name>R0GWF5_9BRAS</name>
<proteinExistence type="predicted"/>
<sequence length="295" mass="33280">MFVPMQPQMFNRGPASWRPHNTYQQQPMANQISMFVPMQNQMFLGGPSSWRPHNTYHQNPMPSHIPIFVPMQNQMFNRGPASAPWRGQNTYQQHPMGGSRFIPWHVLYQLPNFQMTPILDPFLSPTDREWPVAEQRVGMRPIYCVPNPVMYPYQRPEAANPLNLRMPQFRSEDVFTTISPDGLPRSVAVLGNGDHLNLQQDFFLLLDTALVVSPGPVVNHLVQLHIQTQQQMQAEEVHGPASSEQGGDQQQPTQSQEVDGPASSEQGGDQQQPTQSQEVDGPASSEQGGDQQQPR</sequence>
<keyword evidence="3" id="KW-1185">Reference proteome</keyword>
<protein>
    <submittedName>
        <fullName evidence="2">Uncharacterized protein</fullName>
    </submittedName>
</protein>
<feature type="compositionally biased region" description="Low complexity" evidence="1">
    <location>
        <begin position="243"/>
        <end position="257"/>
    </location>
</feature>
<evidence type="ECO:0000313" key="3">
    <source>
        <dbReference type="Proteomes" id="UP000029121"/>
    </source>
</evidence>
<feature type="compositionally biased region" description="Low complexity" evidence="1">
    <location>
        <begin position="264"/>
        <end position="278"/>
    </location>
</feature>
<feature type="region of interest" description="Disordered" evidence="1">
    <location>
        <begin position="232"/>
        <end position="295"/>
    </location>
</feature>
<organism evidence="2 3">
    <name type="scientific">Capsella rubella</name>
    <dbReference type="NCBI Taxonomy" id="81985"/>
    <lineage>
        <taxon>Eukaryota</taxon>
        <taxon>Viridiplantae</taxon>
        <taxon>Streptophyta</taxon>
        <taxon>Embryophyta</taxon>
        <taxon>Tracheophyta</taxon>
        <taxon>Spermatophyta</taxon>
        <taxon>Magnoliopsida</taxon>
        <taxon>eudicotyledons</taxon>
        <taxon>Gunneridae</taxon>
        <taxon>Pentapetalae</taxon>
        <taxon>rosids</taxon>
        <taxon>malvids</taxon>
        <taxon>Brassicales</taxon>
        <taxon>Brassicaceae</taxon>
        <taxon>Camelineae</taxon>
        <taxon>Capsella</taxon>
    </lineage>
</organism>
<gene>
    <name evidence="2" type="ORF">CARUB_v10001599mg</name>
</gene>
<accession>R0GWF5</accession>
<dbReference type="EMBL" id="KB870810">
    <property type="protein sequence ID" value="EOA21249.1"/>
    <property type="molecule type" value="Genomic_DNA"/>
</dbReference>